<dbReference type="InterPro" id="IPR001128">
    <property type="entry name" value="Cyt_P450"/>
</dbReference>
<evidence type="ECO:0000256" key="1">
    <source>
        <dbReference type="ARBA" id="ARBA00001971"/>
    </source>
</evidence>
<evidence type="ECO:0000313" key="14">
    <source>
        <dbReference type="Proteomes" id="UP001107558"/>
    </source>
</evidence>
<protein>
    <recommendedName>
        <fullName evidence="15">Cytochrome P450</fullName>
    </recommendedName>
</protein>
<evidence type="ECO:0000256" key="12">
    <source>
        <dbReference type="RuleBase" id="RU000461"/>
    </source>
</evidence>
<dbReference type="GO" id="GO:0005506">
    <property type="term" value="F:iron ion binding"/>
    <property type="evidence" value="ECO:0007669"/>
    <property type="project" value="InterPro"/>
</dbReference>
<comment type="function">
    <text evidence="2">May be involved in the metabolism of insect hormones and in the breakdown of synthetic insecticides.</text>
</comment>
<dbReference type="PRINTS" id="PR00385">
    <property type="entry name" value="P450"/>
</dbReference>
<evidence type="ECO:0000313" key="13">
    <source>
        <dbReference type="EMBL" id="KAG5674776.1"/>
    </source>
</evidence>
<dbReference type="Proteomes" id="UP001107558">
    <property type="component" value="Chromosome 2"/>
</dbReference>
<sequence length="510" mass="59383">MLRKLNFKVLINNAKFSTIAVPRVNDQNLDLKAAKPFHEIPKINRLKLIINYLPGGKYYKKGLNELHRSLSKEYGNIVIMPAMLGKPEIVFSYSDHDNETILLNEGNFPNRYSFEILKYFRETLRPDVYGGEYGSVASENGERWYKIRTIINQVMLPPKNVQQFVQPIDEISNEFIDFIRKRSNDTNDEILGKDINLWTLESMASVTLNKRLNLFNEKFIDPRARELIQCVRKFFIMTVDFELNPSIWKFYHTKAFKEYMEVNDKLLNTVLSFIEETMENMKNTTDNNQEVEGILQKLLKIDKRVAVIMASDSLFAGIDTTGSGTIGVLYCLAKNPEKQEKLRQEILKIFPNKDEPIDARKMANMPYIRSCIKEALRLFPPVSGTSRTIAKDLVLSGYQIPAGTVVVTWPQLFYRQEKFFPKSNEYIPERWLKESVKDCPHLQVEKFHFLPFGHGVRSCPGKRIANMEMEVLLINLLRKFKIEWHQDDMKVNSVLVNIPYGDIRFKLVEL</sequence>
<evidence type="ECO:0008006" key="15">
    <source>
        <dbReference type="Google" id="ProtNLM"/>
    </source>
</evidence>
<dbReference type="InterPro" id="IPR036396">
    <property type="entry name" value="Cyt_P450_sf"/>
</dbReference>
<keyword evidence="6 11" id="KW-0349">Heme</keyword>
<organism evidence="13 14">
    <name type="scientific">Polypedilum vanderplanki</name>
    <name type="common">Sleeping chironomid midge</name>
    <dbReference type="NCBI Taxonomy" id="319348"/>
    <lineage>
        <taxon>Eukaryota</taxon>
        <taxon>Metazoa</taxon>
        <taxon>Ecdysozoa</taxon>
        <taxon>Arthropoda</taxon>
        <taxon>Hexapoda</taxon>
        <taxon>Insecta</taxon>
        <taxon>Pterygota</taxon>
        <taxon>Neoptera</taxon>
        <taxon>Endopterygota</taxon>
        <taxon>Diptera</taxon>
        <taxon>Nematocera</taxon>
        <taxon>Chironomoidea</taxon>
        <taxon>Chironomidae</taxon>
        <taxon>Chironominae</taxon>
        <taxon>Polypedilum</taxon>
        <taxon>Polypedilum</taxon>
    </lineage>
</organism>
<feature type="binding site" description="axial binding residue" evidence="11">
    <location>
        <position position="459"/>
    </location>
    <ligand>
        <name>heme</name>
        <dbReference type="ChEBI" id="CHEBI:30413"/>
    </ligand>
    <ligandPart>
        <name>Fe</name>
        <dbReference type="ChEBI" id="CHEBI:18248"/>
    </ligandPart>
</feature>
<evidence type="ECO:0000256" key="4">
    <source>
        <dbReference type="ARBA" id="ARBA00004406"/>
    </source>
</evidence>
<dbReference type="GO" id="GO:0005789">
    <property type="term" value="C:endoplasmic reticulum membrane"/>
    <property type="evidence" value="ECO:0007669"/>
    <property type="project" value="UniProtKB-SubCell"/>
</dbReference>
<evidence type="ECO:0000256" key="7">
    <source>
        <dbReference type="ARBA" id="ARBA00022723"/>
    </source>
</evidence>
<dbReference type="PRINTS" id="PR00465">
    <property type="entry name" value="EP450IV"/>
</dbReference>
<dbReference type="OrthoDB" id="3945418at2759"/>
<dbReference type="InterPro" id="IPR017972">
    <property type="entry name" value="Cyt_P450_CS"/>
</dbReference>
<evidence type="ECO:0000256" key="11">
    <source>
        <dbReference type="PIRSR" id="PIRSR602403-1"/>
    </source>
</evidence>
<comment type="similarity">
    <text evidence="5 12">Belongs to the cytochrome P450 family.</text>
</comment>
<evidence type="ECO:0000256" key="8">
    <source>
        <dbReference type="ARBA" id="ARBA00023002"/>
    </source>
</evidence>
<dbReference type="EMBL" id="JADBJN010000002">
    <property type="protein sequence ID" value="KAG5674776.1"/>
    <property type="molecule type" value="Genomic_DNA"/>
</dbReference>
<dbReference type="InterPro" id="IPR050479">
    <property type="entry name" value="CYP11_CYP27_families"/>
</dbReference>
<keyword evidence="9 11" id="KW-0408">Iron</keyword>
<keyword evidence="7 11" id="KW-0479">Metal-binding</keyword>
<evidence type="ECO:0000256" key="6">
    <source>
        <dbReference type="ARBA" id="ARBA00022617"/>
    </source>
</evidence>
<dbReference type="PANTHER" id="PTHR24279:SF120">
    <property type="entry name" value="CYTOCHROME P450"/>
    <property type="match status" value="1"/>
</dbReference>
<comment type="subcellular location">
    <subcellularLocation>
        <location evidence="4">Endoplasmic reticulum membrane</location>
        <topology evidence="4">Peripheral membrane protein</topology>
    </subcellularLocation>
    <subcellularLocation>
        <location evidence="3">Microsome membrane</location>
        <topology evidence="3">Peripheral membrane protein</topology>
    </subcellularLocation>
</comment>
<evidence type="ECO:0000256" key="9">
    <source>
        <dbReference type="ARBA" id="ARBA00023004"/>
    </source>
</evidence>
<dbReference type="AlphaFoldDB" id="A0A9J6BYL4"/>
<proteinExistence type="inferred from homology"/>
<dbReference type="GO" id="GO:0004497">
    <property type="term" value="F:monooxygenase activity"/>
    <property type="evidence" value="ECO:0007669"/>
    <property type="project" value="UniProtKB-KW"/>
</dbReference>
<evidence type="ECO:0000256" key="3">
    <source>
        <dbReference type="ARBA" id="ARBA00004174"/>
    </source>
</evidence>
<gene>
    <name evidence="13" type="ORF">PVAND_004726</name>
</gene>
<dbReference type="Pfam" id="PF00067">
    <property type="entry name" value="p450"/>
    <property type="match status" value="1"/>
</dbReference>
<keyword evidence="8 12" id="KW-0560">Oxidoreductase</keyword>
<comment type="cofactor">
    <cofactor evidence="1 11">
        <name>heme</name>
        <dbReference type="ChEBI" id="CHEBI:30413"/>
    </cofactor>
</comment>
<evidence type="ECO:0000256" key="10">
    <source>
        <dbReference type="ARBA" id="ARBA00023033"/>
    </source>
</evidence>
<dbReference type="GO" id="GO:0020037">
    <property type="term" value="F:heme binding"/>
    <property type="evidence" value="ECO:0007669"/>
    <property type="project" value="InterPro"/>
</dbReference>
<dbReference type="SUPFAM" id="SSF48264">
    <property type="entry name" value="Cytochrome P450"/>
    <property type="match status" value="1"/>
</dbReference>
<comment type="caution">
    <text evidence="13">The sequence shown here is derived from an EMBL/GenBank/DDBJ whole genome shotgun (WGS) entry which is preliminary data.</text>
</comment>
<dbReference type="GO" id="GO:0016705">
    <property type="term" value="F:oxidoreductase activity, acting on paired donors, with incorporation or reduction of molecular oxygen"/>
    <property type="evidence" value="ECO:0007669"/>
    <property type="project" value="InterPro"/>
</dbReference>
<reference evidence="13" key="1">
    <citation type="submission" date="2021-03" db="EMBL/GenBank/DDBJ databases">
        <title>Chromosome level genome of the anhydrobiotic midge Polypedilum vanderplanki.</title>
        <authorList>
            <person name="Yoshida Y."/>
            <person name="Kikawada T."/>
            <person name="Gusev O."/>
        </authorList>
    </citation>
    <scope>NUCLEOTIDE SEQUENCE</scope>
    <source>
        <strain evidence="13">NIAS01</strain>
        <tissue evidence="13">Whole body or cell culture</tissue>
    </source>
</reference>
<dbReference type="InterPro" id="IPR002403">
    <property type="entry name" value="Cyt_P450_E_grp-IV"/>
</dbReference>
<keyword evidence="10 12" id="KW-0503">Monooxygenase</keyword>
<name>A0A9J6BYL4_POLVA</name>
<keyword evidence="14" id="KW-1185">Reference proteome</keyword>
<dbReference type="PANTHER" id="PTHR24279">
    <property type="entry name" value="CYTOCHROME P450"/>
    <property type="match status" value="1"/>
</dbReference>
<dbReference type="Gene3D" id="1.10.630.10">
    <property type="entry name" value="Cytochrome P450"/>
    <property type="match status" value="1"/>
</dbReference>
<evidence type="ECO:0000256" key="2">
    <source>
        <dbReference type="ARBA" id="ARBA00003690"/>
    </source>
</evidence>
<dbReference type="FunFam" id="1.10.630.10:FF:000006">
    <property type="entry name" value="Cytochrome P450 302a1, mitochondrial"/>
    <property type="match status" value="1"/>
</dbReference>
<dbReference type="CDD" id="cd11054">
    <property type="entry name" value="CYP24A1-like"/>
    <property type="match status" value="1"/>
</dbReference>
<evidence type="ECO:0000256" key="5">
    <source>
        <dbReference type="ARBA" id="ARBA00010617"/>
    </source>
</evidence>
<dbReference type="PROSITE" id="PS00086">
    <property type="entry name" value="CYTOCHROME_P450"/>
    <property type="match status" value="1"/>
</dbReference>
<accession>A0A9J6BYL4</accession>